<proteinExistence type="inferred from homology"/>
<evidence type="ECO:0000313" key="11">
    <source>
        <dbReference type="EMBL" id="KKT39416.1"/>
    </source>
</evidence>
<evidence type="ECO:0000313" key="12">
    <source>
        <dbReference type="Proteomes" id="UP000034097"/>
    </source>
</evidence>
<dbReference type="NCBIfam" id="NF003717">
    <property type="entry name" value="PRK05327.1"/>
    <property type="match status" value="1"/>
</dbReference>
<accession>A0A0G1GWD6</accession>
<keyword evidence="3 7" id="KW-0694">RNA-binding</keyword>
<dbReference type="InterPro" id="IPR036986">
    <property type="entry name" value="S4_RNA-bd_sf"/>
</dbReference>
<evidence type="ECO:0000256" key="7">
    <source>
        <dbReference type="HAMAP-Rule" id="MF_01306"/>
    </source>
</evidence>
<dbReference type="Pfam" id="PF00163">
    <property type="entry name" value="Ribosomal_S4"/>
    <property type="match status" value="1"/>
</dbReference>
<evidence type="ECO:0000259" key="9">
    <source>
        <dbReference type="SMART" id="SM00363"/>
    </source>
</evidence>
<dbReference type="PANTHER" id="PTHR11831">
    <property type="entry name" value="30S 40S RIBOSOMAL PROTEIN"/>
    <property type="match status" value="1"/>
</dbReference>
<evidence type="ECO:0000256" key="2">
    <source>
        <dbReference type="ARBA" id="ARBA00022730"/>
    </source>
</evidence>
<dbReference type="SMART" id="SM01390">
    <property type="entry name" value="Ribosomal_S4"/>
    <property type="match status" value="1"/>
</dbReference>
<evidence type="ECO:0000256" key="3">
    <source>
        <dbReference type="ARBA" id="ARBA00022884"/>
    </source>
</evidence>
<protein>
    <recommendedName>
        <fullName evidence="6 7">Small ribosomal subunit protein uS4</fullName>
    </recommendedName>
</protein>
<evidence type="ECO:0000256" key="8">
    <source>
        <dbReference type="RuleBase" id="RU003699"/>
    </source>
</evidence>
<evidence type="ECO:0000256" key="5">
    <source>
        <dbReference type="ARBA" id="ARBA00023274"/>
    </source>
</evidence>
<comment type="subunit">
    <text evidence="7">Part of the 30S ribosomal subunit. Contacts protein S5. The interaction surface between S4 and S5 is involved in control of translational fidelity.</text>
</comment>
<comment type="caution">
    <text evidence="11">The sequence shown here is derived from an EMBL/GenBank/DDBJ whole genome shotgun (WGS) entry which is preliminary data.</text>
</comment>
<comment type="function">
    <text evidence="7">One of the primary rRNA binding proteins, it binds directly to 16S rRNA where it nucleates assembly of the body of the 30S subunit.</text>
</comment>
<dbReference type="NCBIfam" id="TIGR01017">
    <property type="entry name" value="rpsD_bact"/>
    <property type="match status" value="1"/>
</dbReference>
<sequence length="207" mass="23669">MAKYIDPKCRLCRREGVKLYLKGARCFTPKCPIEKRGAQVPGQHGKKRSRGRISGYGIQLREKQKAKRLYGILEGQFHRYYVMSLKSPQNTGEVLMQTLESRLDNVVYRLGFTISRSLARQLVTHGHLKVNDKKVDICSYLTKPGEVISLTPEGAKMNFVADNLNEKNLPAKWLSRKATVGKIDRLPTRDEIGSDIKENLIIEFYSR</sequence>
<dbReference type="AlphaFoldDB" id="A0A0G1GWD6"/>
<dbReference type="Gene3D" id="3.10.290.10">
    <property type="entry name" value="RNA-binding S4 domain"/>
    <property type="match status" value="1"/>
</dbReference>
<keyword evidence="2 7" id="KW-0699">rRNA-binding</keyword>
<dbReference type="Proteomes" id="UP000034097">
    <property type="component" value="Unassembled WGS sequence"/>
</dbReference>
<dbReference type="GO" id="GO:0006412">
    <property type="term" value="P:translation"/>
    <property type="evidence" value="ECO:0007669"/>
    <property type="project" value="UniProtKB-UniRule"/>
</dbReference>
<feature type="domain" description="RNA-binding S4" evidence="9">
    <location>
        <begin position="101"/>
        <end position="165"/>
    </location>
</feature>
<feature type="domain" description="Small ribosomal subunit protein uS4 N-terminal" evidence="10">
    <location>
        <begin position="3"/>
        <end position="100"/>
    </location>
</feature>
<dbReference type="InterPro" id="IPR022801">
    <property type="entry name" value="Ribosomal_uS4"/>
</dbReference>
<organism evidence="11 12">
    <name type="scientific">Candidatus Collierbacteria bacterium GW2011_GWF1_44_12</name>
    <dbReference type="NCBI Taxonomy" id="1618402"/>
    <lineage>
        <taxon>Bacteria</taxon>
        <taxon>Candidatus Collieribacteriota</taxon>
    </lineage>
</organism>
<reference evidence="11 12" key="1">
    <citation type="journal article" date="2015" name="Nature">
        <title>rRNA introns, odd ribosomes, and small enigmatic genomes across a large radiation of phyla.</title>
        <authorList>
            <person name="Brown C.T."/>
            <person name="Hug L.A."/>
            <person name="Thomas B.C."/>
            <person name="Sharon I."/>
            <person name="Castelle C.J."/>
            <person name="Singh A."/>
            <person name="Wilkins M.J."/>
            <person name="Williams K.H."/>
            <person name="Banfield J.F."/>
        </authorList>
    </citation>
    <scope>NUCLEOTIDE SEQUENCE [LARGE SCALE GENOMIC DNA]</scope>
</reference>
<name>A0A0G1GWD6_9BACT</name>
<dbReference type="InterPro" id="IPR002942">
    <property type="entry name" value="S4_RNA-bd"/>
</dbReference>
<dbReference type="EMBL" id="LCHQ01000002">
    <property type="protein sequence ID" value="KKT39416.1"/>
    <property type="molecule type" value="Genomic_DNA"/>
</dbReference>
<keyword evidence="5 7" id="KW-0687">Ribonucleoprotein</keyword>
<evidence type="ECO:0000256" key="6">
    <source>
        <dbReference type="ARBA" id="ARBA00035254"/>
    </source>
</evidence>
<dbReference type="GO" id="GO:0003735">
    <property type="term" value="F:structural constituent of ribosome"/>
    <property type="evidence" value="ECO:0007669"/>
    <property type="project" value="InterPro"/>
</dbReference>
<dbReference type="InterPro" id="IPR018079">
    <property type="entry name" value="Ribosomal_uS4_CS"/>
</dbReference>
<dbReference type="GO" id="GO:0042274">
    <property type="term" value="P:ribosomal small subunit biogenesis"/>
    <property type="evidence" value="ECO:0007669"/>
    <property type="project" value="TreeGrafter"/>
</dbReference>
<dbReference type="InterPro" id="IPR001912">
    <property type="entry name" value="Ribosomal_uS4_N"/>
</dbReference>
<dbReference type="GO" id="GO:0015935">
    <property type="term" value="C:small ribosomal subunit"/>
    <property type="evidence" value="ECO:0007669"/>
    <property type="project" value="InterPro"/>
</dbReference>
<dbReference type="HAMAP" id="MF_01306_B">
    <property type="entry name" value="Ribosomal_uS4_B"/>
    <property type="match status" value="1"/>
</dbReference>
<dbReference type="PATRIC" id="fig|1618402.3.peg.64"/>
<evidence type="ECO:0000256" key="1">
    <source>
        <dbReference type="ARBA" id="ARBA00007465"/>
    </source>
</evidence>
<dbReference type="GO" id="GO:0019843">
    <property type="term" value="F:rRNA binding"/>
    <property type="evidence" value="ECO:0007669"/>
    <property type="project" value="UniProtKB-UniRule"/>
</dbReference>
<dbReference type="InterPro" id="IPR005709">
    <property type="entry name" value="Ribosomal_uS4_bac-type"/>
</dbReference>
<dbReference type="SMART" id="SM00363">
    <property type="entry name" value="S4"/>
    <property type="match status" value="1"/>
</dbReference>
<evidence type="ECO:0000259" key="10">
    <source>
        <dbReference type="SMART" id="SM01390"/>
    </source>
</evidence>
<dbReference type="PROSITE" id="PS00632">
    <property type="entry name" value="RIBOSOMAL_S4"/>
    <property type="match status" value="1"/>
</dbReference>
<dbReference type="PANTHER" id="PTHR11831:SF4">
    <property type="entry name" value="SMALL RIBOSOMAL SUBUNIT PROTEIN US4M"/>
    <property type="match status" value="1"/>
</dbReference>
<dbReference type="PROSITE" id="PS50889">
    <property type="entry name" value="S4"/>
    <property type="match status" value="1"/>
</dbReference>
<keyword evidence="4 7" id="KW-0689">Ribosomal protein</keyword>
<evidence type="ECO:0000256" key="4">
    <source>
        <dbReference type="ARBA" id="ARBA00022980"/>
    </source>
</evidence>
<gene>
    <name evidence="7" type="primary">rpsD</name>
    <name evidence="11" type="ORF">UW26_C0002G0006</name>
</gene>
<dbReference type="FunFam" id="3.10.290.10:FF:000001">
    <property type="entry name" value="30S ribosomal protein S4"/>
    <property type="match status" value="1"/>
</dbReference>
<comment type="function">
    <text evidence="7">With S5 and S12 plays an important role in translational accuracy.</text>
</comment>
<dbReference type="Gene3D" id="1.10.1050.10">
    <property type="entry name" value="Ribosomal Protein S4 Delta 41, Chain A, domain 1"/>
    <property type="match status" value="1"/>
</dbReference>
<dbReference type="Pfam" id="PF01479">
    <property type="entry name" value="S4"/>
    <property type="match status" value="1"/>
</dbReference>
<dbReference type="CDD" id="cd00165">
    <property type="entry name" value="S4"/>
    <property type="match status" value="1"/>
</dbReference>
<comment type="similarity">
    <text evidence="1 7 8">Belongs to the universal ribosomal protein uS4 family.</text>
</comment>
<dbReference type="SUPFAM" id="SSF55174">
    <property type="entry name" value="Alpha-L RNA-binding motif"/>
    <property type="match status" value="1"/>
</dbReference>